<dbReference type="InterPro" id="IPR011009">
    <property type="entry name" value="Kinase-like_dom_sf"/>
</dbReference>
<dbReference type="InterPro" id="IPR051511">
    <property type="entry name" value="MitoQC_Scaffold_Kinases"/>
</dbReference>
<dbReference type="Proteomes" id="UP000515154">
    <property type="component" value="Linkage group LG12"/>
</dbReference>
<dbReference type="PROSITE" id="PS00108">
    <property type="entry name" value="PROTEIN_KINASE_ST"/>
    <property type="match status" value="1"/>
</dbReference>
<keyword evidence="21" id="KW-1185">Reference proteome</keyword>
<feature type="region of interest" description="Disordered" evidence="19">
    <location>
        <begin position="179"/>
        <end position="200"/>
    </location>
</feature>
<sequence length="569" mass="65027">MAFRGLFRNLLNLRNNIFSQKCSSVWRFGNFTRFVHHRPLVVSIASQSRTALTRWTRRYCTKNFVADLRRRAALRFLGPNLASRFSNAPRFSRPGYLPTLALVGFSFLNRHPYNNSPQQLGEIISELKTSYEKESPKTDPLKGVNVPKSYSNIEFLNYIAKGCNGAVFSAKCRTEDNESDISNLSESRLDENQNQDGACNQNSQENKELVIKCLFNYYVESNYNELIKKFWNEAVPSLRISGQDDISDSDLEKSRLPPHPNIVTIYNVFHGSLPDLPESVENFKSALPQNLYPESFGRSMTLCLIMKRYEMTLSDYLQTKNPSMRVRVMLFTQLLEGIRHMIKHQVAHRDLKPNNILLEDVPLDDSSDVCPHLVISDFGCCFAGKSSGMMVPYDCAKDGNAVFQAPEVSDAKSDRLVDCSKVDLWAAGILAFEIFGIKDLFDLRTKEREEFPDFIPPVIQRVIDGLMIKDPTQRLDAITACNILNIYLWNSSCDMKQQPKSFLQQLAKSDEPKDSPVITLKENFVKHLNIKLLFDAISFVYPNFTSPVDLREVAQQFTNYNREKLIVPV</sequence>
<keyword evidence="14" id="KW-0460">Magnesium</keyword>
<dbReference type="PANTHER" id="PTHR22972:SF7">
    <property type="entry name" value="SERINE_THREONINE-PROTEIN KINASE PINK1, MITOCHONDRIAL"/>
    <property type="match status" value="1"/>
</dbReference>
<evidence type="ECO:0000256" key="10">
    <source>
        <dbReference type="ARBA" id="ARBA00022777"/>
    </source>
</evidence>
<dbReference type="SMART" id="SM00220">
    <property type="entry name" value="S_TKc"/>
    <property type="match status" value="1"/>
</dbReference>
<protein>
    <recommendedName>
        <fullName evidence="5">non-specific serine/threonine protein kinase</fullName>
        <ecNumber evidence="5">2.7.11.1</ecNumber>
    </recommendedName>
</protein>
<evidence type="ECO:0000256" key="1">
    <source>
        <dbReference type="ARBA" id="ARBA00001946"/>
    </source>
</evidence>
<evidence type="ECO:0000256" key="14">
    <source>
        <dbReference type="ARBA" id="ARBA00022842"/>
    </source>
</evidence>
<dbReference type="EC" id="2.7.11.1" evidence="5"/>
<comment type="cofactor">
    <cofactor evidence="1">
        <name>Mg(2+)</name>
        <dbReference type="ChEBI" id="CHEBI:18420"/>
    </cofactor>
</comment>
<dbReference type="SUPFAM" id="SSF56112">
    <property type="entry name" value="Protein kinase-like (PK-like)"/>
    <property type="match status" value="1"/>
</dbReference>
<comment type="catalytic activity">
    <reaction evidence="17">
        <text>L-threonyl-[protein] + ATP = O-phospho-L-threonyl-[protein] + ADP + H(+)</text>
        <dbReference type="Rhea" id="RHEA:46608"/>
        <dbReference type="Rhea" id="RHEA-COMP:11060"/>
        <dbReference type="Rhea" id="RHEA-COMP:11605"/>
        <dbReference type="ChEBI" id="CHEBI:15378"/>
        <dbReference type="ChEBI" id="CHEBI:30013"/>
        <dbReference type="ChEBI" id="CHEBI:30616"/>
        <dbReference type="ChEBI" id="CHEBI:61977"/>
        <dbReference type="ChEBI" id="CHEBI:456216"/>
        <dbReference type="EC" id="2.7.11.1"/>
    </reaction>
</comment>
<feature type="compositionally biased region" description="Polar residues" evidence="19">
    <location>
        <begin position="180"/>
        <end position="200"/>
    </location>
</feature>
<keyword evidence="12" id="KW-0999">Mitochondrion inner membrane</keyword>
<dbReference type="GO" id="GO:0042981">
    <property type="term" value="P:regulation of apoptotic process"/>
    <property type="evidence" value="ECO:0007669"/>
    <property type="project" value="TreeGrafter"/>
</dbReference>
<gene>
    <name evidence="22" type="primary">LOC115217988</name>
</gene>
<evidence type="ECO:0000256" key="15">
    <source>
        <dbReference type="ARBA" id="ARBA00022946"/>
    </source>
</evidence>
<organism evidence="21 22">
    <name type="scientific">Octopus sinensis</name>
    <name type="common">East Asian common octopus</name>
    <dbReference type="NCBI Taxonomy" id="2607531"/>
    <lineage>
        <taxon>Eukaryota</taxon>
        <taxon>Metazoa</taxon>
        <taxon>Spiralia</taxon>
        <taxon>Lophotrochozoa</taxon>
        <taxon>Mollusca</taxon>
        <taxon>Cephalopoda</taxon>
        <taxon>Coleoidea</taxon>
        <taxon>Octopodiformes</taxon>
        <taxon>Octopoda</taxon>
        <taxon>Incirrata</taxon>
        <taxon>Octopodidae</taxon>
        <taxon>Octopus</taxon>
    </lineage>
</organism>
<feature type="domain" description="Protein kinase" evidence="20">
    <location>
        <begin position="153"/>
        <end position="488"/>
    </location>
</feature>
<evidence type="ECO:0000313" key="21">
    <source>
        <dbReference type="Proteomes" id="UP000515154"/>
    </source>
</evidence>
<dbReference type="GO" id="GO:0005524">
    <property type="term" value="F:ATP binding"/>
    <property type="evidence" value="ECO:0007669"/>
    <property type="project" value="UniProtKB-KW"/>
</dbReference>
<evidence type="ECO:0000256" key="7">
    <source>
        <dbReference type="ARBA" id="ARBA00022679"/>
    </source>
</evidence>
<evidence type="ECO:0000256" key="13">
    <source>
        <dbReference type="ARBA" id="ARBA00022840"/>
    </source>
</evidence>
<evidence type="ECO:0000256" key="3">
    <source>
        <dbReference type="ARBA" id="ARBA00004514"/>
    </source>
</evidence>
<keyword evidence="6" id="KW-0723">Serine/threonine-protein kinase</keyword>
<evidence type="ECO:0000256" key="11">
    <source>
        <dbReference type="ARBA" id="ARBA00022787"/>
    </source>
</evidence>
<accession>A0A6P7SZK2</accession>
<dbReference type="GO" id="GO:0004674">
    <property type="term" value="F:protein serine/threonine kinase activity"/>
    <property type="evidence" value="ECO:0007669"/>
    <property type="project" value="UniProtKB-KW"/>
</dbReference>
<evidence type="ECO:0000256" key="18">
    <source>
        <dbReference type="ARBA" id="ARBA00048679"/>
    </source>
</evidence>
<keyword evidence="15" id="KW-0809">Transit peptide</keyword>
<evidence type="ECO:0000313" key="22">
    <source>
        <dbReference type="RefSeq" id="XP_029643587.1"/>
    </source>
</evidence>
<keyword evidence="10 22" id="KW-0418">Kinase</keyword>
<evidence type="ECO:0000256" key="17">
    <source>
        <dbReference type="ARBA" id="ARBA00047899"/>
    </source>
</evidence>
<evidence type="ECO:0000259" key="20">
    <source>
        <dbReference type="PROSITE" id="PS50011"/>
    </source>
</evidence>
<dbReference type="Gene3D" id="1.10.510.10">
    <property type="entry name" value="Transferase(Phosphotransferase) domain 1"/>
    <property type="match status" value="1"/>
</dbReference>
<keyword evidence="7" id="KW-0808">Transferase</keyword>
<keyword evidence="16" id="KW-0496">Mitochondrion</keyword>
<comment type="catalytic activity">
    <reaction evidence="18">
        <text>L-seryl-[protein] + ATP = O-phospho-L-seryl-[protein] + ADP + H(+)</text>
        <dbReference type="Rhea" id="RHEA:17989"/>
        <dbReference type="Rhea" id="RHEA-COMP:9863"/>
        <dbReference type="Rhea" id="RHEA-COMP:11604"/>
        <dbReference type="ChEBI" id="CHEBI:15378"/>
        <dbReference type="ChEBI" id="CHEBI:29999"/>
        <dbReference type="ChEBI" id="CHEBI:30616"/>
        <dbReference type="ChEBI" id="CHEBI:83421"/>
        <dbReference type="ChEBI" id="CHEBI:456216"/>
        <dbReference type="EC" id="2.7.11.1"/>
    </reaction>
</comment>
<keyword evidence="9" id="KW-0547">Nucleotide-binding</keyword>
<keyword evidence="11" id="KW-1000">Mitochondrion outer membrane</keyword>
<evidence type="ECO:0000256" key="8">
    <source>
        <dbReference type="ARBA" id="ARBA00022723"/>
    </source>
</evidence>
<evidence type="ECO:0000256" key="4">
    <source>
        <dbReference type="ARBA" id="ARBA00004572"/>
    </source>
</evidence>
<reference evidence="22" key="1">
    <citation type="submission" date="2025-08" db="UniProtKB">
        <authorList>
            <consortium name="RefSeq"/>
        </authorList>
    </citation>
    <scope>IDENTIFICATION</scope>
</reference>
<evidence type="ECO:0000256" key="9">
    <source>
        <dbReference type="ARBA" id="ARBA00022741"/>
    </source>
</evidence>
<evidence type="ECO:0000256" key="2">
    <source>
        <dbReference type="ARBA" id="ARBA00004434"/>
    </source>
</evidence>
<comment type="subcellular location">
    <subcellularLocation>
        <location evidence="3">Cytoplasm</location>
        <location evidence="3">Cytosol</location>
    </subcellularLocation>
    <subcellularLocation>
        <location evidence="2">Mitochondrion inner membrane</location>
        <topology evidence="2">Single-pass membrane protein</topology>
    </subcellularLocation>
    <subcellularLocation>
        <location evidence="4">Mitochondrion outer membrane</location>
        <topology evidence="4">Single-pass membrane protein</topology>
    </subcellularLocation>
</comment>
<evidence type="ECO:0000256" key="12">
    <source>
        <dbReference type="ARBA" id="ARBA00022792"/>
    </source>
</evidence>
<evidence type="ECO:0000256" key="6">
    <source>
        <dbReference type="ARBA" id="ARBA00022527"/>
    </source>
</evidence>
<dbReference type="GO" id="GO:0000422">
    <property type="term" value="P:autophagy of mitochondrion"/>
    <property type="evidence" value="ECO:0007669"/>
    <property type="project" value="TreeGrafter"/>
</dbReference>
<keyword evidence="12" id="KW-0472">Membrane</keyword>
<name>A0A6P7SZK2_9MOLL</name>
<dbReference type="KEGG" id="osn:115217988"/>
<dbReference type="RefSeq" id="XP_029643587.1">
    <property type="nucleotide sequence ID" value="XM_029787727.2"/>
</dbReference>
<dbReference type="InterPro" id="IPR008271">
    <property type="entry name" value="Ser/Thr_kinase_AS"/>
</dbReference>
<dbReference type="GO" id="GO:0090141">
    <property type="term" value="P:positive regulation of mitochondrial fission"/>
    <property type="evidence" value="ECO:0007669"/>
    <property type="project" value="TreeGrafter"/>
</dbReference>
<dbReference type="GO" id="GO:0005829">
    <property type="term" value="C:cytosol"/>
    <property type="evidence" value="ECO:0007669"/>
    <property type="project" value="UniProtKB-SubCell"/>
</dbReference>
<dbReference type="PANTHER" id="PTHR22972">
    <property type="entry name" value="SERINE/THREONINE PROTEIN KINASE"/>
    <property type="match status" value="1"/>
</dbReference>
<dbReference type="PROSITE" id="PS50011">
    <property type="entry name" value="PROTEIN_KINASE_DOM"/>
    <property type="match status" value="1"/>
</dbReference>
<dbReference type="InterPro" id="IPR000719">
    <property type="entry name" value="Prot_kinase_dom"/>
</dbReference>
<keyword evidence="13" id="KW-0067">ATP-binding</keyword>
<dbReference type="Pfam" id="PF00069">
    <property type="entry name" value="Pkinase"/>
    <property type="match status" value="1"/>
</dbReference>
<dbReference type="AlphaFoldDB" id="A0A6P7SZK2"/>
<evidence type="ECO:0000256" key="16">
    <source>
        <dbReference type="ARBA" id="ARBA00023128"/>
    </source>
</evidence>
<keyword evidence="8" id="KW-0479">Metal-binding</keyword>
<dbReference type="GO" id="GO:0005743">
    <property type="term" value="C:mitochondrial inner membrane"/>
    <property type="evidence" value="ECO:0007669"/>
    <property type="project" value="UniProtKB-SubCell"/>
</dbReference>
<evidence type="ECO:0000256" key="19">
    <source>
        <dbReference type="SAM" id="MobiDB-lite"/>
    </source>
</evidence>
<dbReference type="GO" id="GO:0005741">
    <property type="term" value="C:mitochondrial outer membrane"/>
    <property type="evidence" value="ECO:0007669"/>
    <property type="project" value="UniProtKB-SubCell"/>
</dbReference>
<dbReference type="GO" id="GO:0046872">
    <property type="term" value="F:metal ion binding"/>
    <property type="evidence" value="ECO:0007669"/>
    <property type="project" value="UniProtKB-KW"/>
</dbReference>
<proteinExistence type="predicted"/>
<evidence type="ECO:0000256" key="5">
    <source>
        <dbReference type="ARBA" id="ARBA00012513"/>
    </source>
</evidence>